<feature type="transmembrane region" description="Helical" evidence="9">
    <location>
        <begin position="95"/>
        <end position="113"/>
    </location>
</feature>
<dbReference type="Pfam" id="PF07690">
    <property type="entry name" value="MFS_1"/>
    <property type="match status" value="1"/>
</dbReference>
<sequence length="441" mass="46688">MPQVSQTVPPATDALHLKKAKKATGVAAFGTFIEYYDFSVFGYVAATIAVVFFPSGDPVAGLLNTFLVFGTAFLVRPLGAIFFGRIGDRYGRRASLIGSVILMSGAAGLTALLPTYAQIGIWAPILLGLLRMLQGLSAGGEIGGAATYIREWAPVERRNLYISFIPSVGVLGKAGAAGIAALAATLVPAAEMESWGWRVPFLLAIPLGILCLVMRLKIEDSPEFTQSANKGQTTRAPIVELFRNHRSRLTKVFFIALVQNIGTYIGTVYVAVYFSTVLDFTKAEAATIVLIAVTAAALLIPLAGQLGSRIGSKRLLTASYIAYIALTFPSFMLMNAGSLSLAIFGLLLGMVPYALCQAGTYAAMPEFFPVEVRHSGVAFGHSVGAVLGGAGAPYVATWLIENTGNTMIPAYMLMIFGALGLAVLLGTVRKNTLTAASHLYR</sequence>
<dbReference type="InterPro" id="IPR020846">
    <property type="entry name" value="MFS_dom"/>
</dbReference>
<dbReference type="InterPro" id="IPR011701">
    <property type="entry name" value="MFS"/>
</dbReference>
<keyword evidence="3" id="KW-0813">Transport</keyword>
<keyword evidence="8 9" id="KW-0472">Membrane</keyword>
<dbReference type="InterPro" id="IPR005829">
    <property type="entry name" value="Sugar_transporter_CS"/>
</dbReference>
<evidence type="ECO:0000256" key="8">
    <source>
        <dbReference type="ARBA" id="ARBA00023136"/>
    </source>
</evidence>
<keyword evidence="6" id="KW-0769">Symport</keyword>
<evidence type="ECO:0000256" key="2">
    <source>
        <dbReference type="ARBA" id="ARBA00008240"/>
    </source>
</evidence>
<feature type="transmembrane region" description="Helical" evidence="9">
    <location>
        <begin position="339"/>
        <end position="364"/>
    </location>
</feature>
<feature type="transmembrane region" description="Helical" evidence="9">
    <location>
        <begin position="285"/>
        <end position="303"/>
    </location>
</feature>
<dbReference type="InterPro" id="IPR036259">
    <property type="entry name" value="MFS_trans_sf"/>
</dbReference>
<proteinExistence type="inferred from homology"/>
<dbReference type="PROSITE" id="PS50850">
    <property type="entry name" value="MFS"/>
    <property type="match status" value="1"/>
</dbReference>
<feature type="transmembrane region" description="Helical" evidence="9">
    <location>
        <begin position="160"/>
        <end position="183"/>
    </location>
</feature>
<dbReference type="RefSeq" id="WP_353710671.1">
    <property type="nucleotide sequence ID" value="NZ_CP159279.1"/>
</dbReference>
<dbReference type="InterPro" id="IPR051084">
    <property type="entry name" value="H+-coupled_symporters"/>
</dbReference>
<feature type="transmembrane region" description="Helical" evidence="9">
    <location>
        <begin position="376"/>
        <end position="396"/>
    </location>
</feature>
<dbReference type="PANTHER" id="PTHR43528">
    <property type="entry name" value="ALPHA-KETOGLUTARATE PERMEASE"/>
    <property type="match status" value="1"/>
</dbReference>
<evidence type="ECO:0000256" key="7">
    <source>
        <dbReference type="ARBA" id="ARBA00022989"/>
    </source>
</evidence>
<feature type="transmembrane region" description="Helical" evidence="9">
    <location>
        <begin position="59"/>
        <end position="83"/>
    </location>
</feature>
<evidence type="ECO:0000256" key="4">
    <source>
        <dbReference type="ARBA" id="ARBA00022475"/>
    </source>
</evidence>
<dbReference type="PANTHER" id="PTHR43528:SF1">
    <property type="entry name" value="ALPHA-KETOGLUTARATE PERMEASE"/>
    <property type="match status" value="1"/>
</dbReference>
<keyword evidence="7 9" id="KW-1133">Transmembrane helix</keyword>
<evidence type="ECO:0000256" key="5">
    <source>
        <dbReference type="ARBA" id="ARBA00022692"/>
    </source>
</evidence>
<dbReference type="PROSITE" id="PS00217">
    <property type="entry name" value="SUGAR_TRANSPORT_2"/>
    <property type="match status" value="1"/>
</dbReference>
<dbReference type="AlphaFoldDB" id="A0AAU8EMR7"/>
<dbReference type="EMBL" id="CP159279">
    <property type="protein sequence ID" value="XCH09998.1"/>
    <property type="molecule type" value="Genomic_DNA"/>
</dbReference>
<dbReference type="GO" id="GO:0015293">
    <property type="term" value="F:symporter activity"/>
    <property type="evidence" value="ECO:0007669"/>
    <property type="project" value="UniProtKB-KW"/>
</dbReference>
<gene>
    <name evidence="11" type="ORF">ABRP34_14220</name>
</gene>
<dbReference type="Gene3D" id="1.20.1250.20">
    <property type="entry name" value="MFS general substrate transporter like domains"/>
    <property type="match status" value="2"/>
</dbReference>
<evidence type="ECO:0000256" key="3">
    <source>
        <dbReference type="ARBA" id="ARBA00022448"/>
    </source>
</evidence>
<feature type="transmembrane region" description="Helical" evidence="9">
    <location>
        <begin position="119"/>
        <end position="139"/>
    </location>
</feature>
<evidence type="ECO:0000256" key="1">
    <source>
        <dbReference type="ARBA" id="ARBA00004651"/>
    </source>
</evidence>
<feature type="transmembrane region" description="Helical" evidence="9">
    <location>
        <begin position="252"/>
        <end position="273"/>
    </location>
</feature>
<organism evidence="11">
    <name type="scientific">Arthrobacter sp. K5</name>
    <dbReference type="NCBI Taxonomy" id="2839623"/>
    <lineage>
        <taxon>Bacteria</taxon>
        <taxon>Bacillati</taxon>
        <taxon>Actinomycetota</taxon>
        <taxon>Actinomycetes</taxon>
        <taxon>Micrococcales</taxon>
        <taxon>Micrococcaceae</taxon>
        <taxon>Arthrobacter</taxon>
    </lineage>
</organism>
<feature type="transmembrane region" description="Helical" evidence="9">
    <location>
        <begin position="195"/>
        <end position="214"/>
    </location>
</feature>
<feature type="transmembrane region" description="Helical" evidence="9">
    <location>
        <begin position="315"/>
        <end position="333"/>
    </location>
</feature>
<keyword evidence="5 9" id="KW-0812">Transmembrane</keyword>
<comment type="similarity">
    <text evidence="2">Belongs to the major facilitator superfamily. Metabolite:H+ Symporter (MHS) family (TC 2.A.1.6) family.</text>
</comment>
<comment type="subcellular location">
    <subcellularLocation>
        <location evidence="1">Cell membrane</location>
        <topology evidence="1">Multi-pass membrane protein</topology>
    </subcellularLocation>
</comment>
<dbReference type="SUPFAM" id="SSF103473">
    <property type="entry name" value="MFS general substrate transporter"/>
    <property type="match status" value="1"/>
</dbReference>
<evidence type="ECO:0000256" key="9">
    <source>
        <dbReference type="SAM" id="Phobius"/>
    </source>
</evidence>
<evidence type="ECO:0000256" key="6">
    <source>
        <dbReference type="ARBA" id="ARBA00022847"/>
    </source>
</evidence>
<accession>A0AAU8EMR7</accession>
<name>A0AAU8EMR7_9MICC</name>
<protein>
    <submittedName>
        <fullName evidence="11">MFS transporter</fullName>
    </submittedName>
</protein>
<feature type="transmembrane region" description="Helical" evidence="9">
    <location>
        <begin position="408"/>
        <end position="428"/>
    </location>
</feature>
<evidence type="ECO:0000313" key="11">
    <source>
        <dbReference type="EMBL" id="XCH09998.1"/>
    </source>
</evidence>
<evidence type="ECO:0000259" key="10">
    <source>
        <dbReference type="PROSITE" id="PS50850"/>
    </source>
</evidence>
<reference evidence="11" key="1">
    <citation type="submission" date="2024-06" db="EMBL/GenBank/DDBJ databases">
        <title>Biodegradation of dimethachlon by Arthrobacter sp. K5: mechanistic insights and ecological implications.</title>
        <authorList>
            <person name="Hu S."/>
            <person name="Lu P."/>
        </authorList>
    </citation>
    <scope>NUCLEOTIDE SEQUENCE</scope>
    <source>
        <strain evidence="11">K5</strain>
    </source>
</reference>
<keyword evidence="4" id="KW-1003">Cell membrane</keyword>
<dbReference type="GO" id="GO:0005886">
    <property type="term" value="C:plasma membrane"/>
    <property type="evidence" value="ECO:0007669"/>
    <property type="project" value="UniProtKB-SubCell"/>
</dbReference>
<feature type="domain" description="Major facilitator superfamily (MFS) profile" evidence="10">
    <location>
        <begin position="23"/>
        <end position="432"/>
    </location>
</feature>
<feature type="transmembrane region" description="Helical" evidence="9">
    <location>
        <begin position="26"/>
        <end position="53"/>
    </location>
</feature>